<dbReference type="Gene3D" id="3.40.50.300">
    <property type="entry name" value="P-loop containing nucleotide triphosphate hydrolases"/>
    <property type="match status" value="1"/>
</dbReference>
<keyword evidence="10" id="KW-1185">Reference proteome</keyword>
<evidence type="ECO:0000256" key="1">
    <source>
        <dbReference type="ARBA" id="ARBA00004123"/>
    </source>
</evidence>
<dbReference type="OrthoDB" id="10265971at2759"/>
<organism evidence="9 10">
    <name type="scientific">Amphibalanus amphitrite</name>
    <name type="common">Striped barnacle</name>
    <name type="synonym">Balanus amphitrite</name>
    <dbReference type="NCBI Taxonomy" id="1232801"/>
    <lineage>
        <taxon>Eukaryota</taxon>
        <taxon>Metazoa</taxon>
        <taxon>Ecdysozoa</taxon>
        <taxon>Arthropoda</taxon>
        <taxon>Crustacea</taxon>
        <taxon>Multicrustacea</taxon>
        <taxon>Cirripedia</taxon>
        <taxon>Thoracica</taxon>
        <taxon>Thoracicalcarea</taxon>
        <taxon>Balanomorpha</taxon>
        <taxon>Balanoidea</taxon>
        <taxon>Balanidae</taxon>
        <taxon>Amphibalaninae</taxon>
        <taxon>Amphibalanus</taxon>
    </lineage>
</organism>
<dbReference type="SUPFAM" id="SSF52540">
    <property type="entry name" value="P-loop containing nucleoside triphosphate hydrolases"/>
    <property type="match status" value="1"/>
</dbReference>
<comment type="subcellular location">
    <subcellularLocation>
        <location evidence="1">Nucleus</location>
    </subcellularLocation>
</comment>
<evidence type="ECO:0000256" key="6">
    <source>
        <dbReference type="ARBA" id="ARBA00023242"/>
    </source>
</evidence>
<dbReference type="GO" id="GO:0033314">
    <property type="term" value="P:mitotic DNA replication checkpoint signaling"/>
    <property type="evidence" value="ECO:0007669"/>
    <property type="project" value="TreeGrafter"/>
</dbReference>
<comment type="similarity">
    <text evidence="2">Belongs to the rad17/RAD24 family.</text>
</comment>
<accession>A0A6A4W5K9</accession>
<name>A0A6A4W5K9_AMPAM</name>
<dbReference type="Proteomes" id="UP000440578">
    <property type="component" value="Unassembled WGS sequence"/>
</dbReference>
<gene>
    <name evidence="9" type="primary">Rad17_1</name>
    <name evidence="9" type="ORF">FJT64_005387</name>
</gene>
<evidence type="ECO:0000256" key="4">
    <source>
        <dbReference type="ARBA" id="ARBA00022763"/>
    </source>
</evidence>
<evidence type="ECO:0000313" key="9">
    <source>
        <dbReference type="EMBL" id="KAF0297181.1"/>
    </source>
</evidence>
<dbReference type="EMBL" id="VIIS01001507">
    <property type="protein sequence ID" value="KAF0297181.1"/>
    <property type="molecule type" value="Genomic_DNA"/>
</dbReference>
<feature type="region of interest" description="Disordered" evidence="8">
    <location>
        <begin position="1"/>
        <end position="44"/>
    </location>
</feature>
<dbReference type="PANTHER" id="PTHR12172:SF0">
    <property type="entry name" value="CELL CYCLE CHECKPOINT PROTEIN RAD17"/>
    <property type="match status" value="1"/>
</dbReference>
<dbReference type="GO" id="GO:0000077">
    <property type="term" value="P:DNA damage checkpoint signaling"/>
    <property type="evidence" value="ECO:0007669"/>
    <property type="project" value="TreeGrafter"/>
</dbReference>
<comment type="caution">
    <text evidence="9">The sequence shown here is derived from an EMBL/GenBank/DDBJ whole genome shotgun (WGS) entry which is preliminary data.</text>
</comment>
<dbReference type="GO" id="GO:0003682">
    <property type="term" value="F:chromatin binding"/>
    <property type="evidence" value="ECO:0007669"/>
    <property type="project" value="TreeGrafter"/>
</dbReference>
<dbReference type="GO" id="GO:0003689">
    <property type="term" value="F:DNA clamp loader activity"/>
    <property type="evidence" value="ECO:0007669"/>
    <property type="project" value="TreeGrafter"/>
</dbReference>
<keyword evidence="3" id="KW-0547">Nucleotide-binding</keyword>
<dbReference type="PANTHER" id="PTHR12172">
    <property type="entry name" value="CELL CYCLE CHECKPOINT PROTEIN RAD17"/>
    <property type="match status" value="1"/>
</dbReference>
<dbReference type="GO" id="GO:0005524">
    <property type="term" value="F:ATP binding"/>
    <property type="evidence" value="ECO:0007669"/>
    <property type="project" value="UniProtKB-KW"/>
</dbReference>
<sequence>MWVRSSFGGVEPSSVAPVPSRRRARPARSAPRPAPVPAAGPAAGAGTLWAERHRPTSTQQLAVHRTKVEELERWLLDTGRRLAAGSAASPFLLVTGPAGCGKSACVRCVTDKLGLSLVQWTTPASGRHQRDRMLEDPWEGQGDTVTPEGQLRQFADFLVRANRYGSVLPSGGGAARLVLVDDLPNAISYRKEEFYDVLRRYGRGARSPCVFVMSDGGARSDLDVLSVFPDSVRAELGIHQITFRPLTNKQLVTAMERVLTAEKGVSHPGRATLEELAAAASGDVRSAINALQFLCVQATPGRTDKSAKTKSKAAPPPSKKARLKSDPAAEEAVAAVGSRDATLGLFRAVGKIMYAKRGDGWESPELPAHQSSHRRPPLLERQPELVCARAGVQPETLVAHLHHNYPEFCPRLEDAVAAAGYISDADMITADWQSRVAMQAYSSSVAARGVMFCRQSTVSLGFRQFSQPRLTAVEQQRGKRLESLRDSVAEWRVPADTLVTELLPFLRLRAAAVPFRPSATTLPSYDMPFYKRIYQPALDRPGSCDSDEDGEESLEIEEYAD</sequence>
<feature type="region of interest" description="Disordered" evidence="8">
    <location>
        <begin position="302"/>
        <end position="327"/>
    </location>
</feature>
<feature type="region of interest" description="Disordered" evidence="8">
    <location>
        <begin position="540"/>
        <end position="561"/>
    </location>
</feature>
<dbReference type="Pfam" id="PF03215">
    <property type="entry name" value="Rad17"/>
    <property type="match status" value="1"/>
</dbReference>
<proteinExistence type="inferred from homology"/>
<evidence type="ECO:0000313" key="10">
    <source>
        <dbReference type="Proteomes" id="UP000440578"/>
    </source>
</evidence>
<evidence type="ECO:0000256" key="5">
    <source>
        <dbReference type="ARBA" id="ARBA00022840"/>
    </source>
</evidence>
<protein>
    <submittedName>
        <fullName evidence="9">Cell cycle checkpoint protein RAD17</fullName>
    </submittedName>
</protein>
<dbReference type="AlphaFoldDB" id="A0A6A4W5K9"/>
<dbReference type="GO" id="GO:0005634">
    <property type="term" value="C:nucleus"/>
    <property type="evidence" value="ECO:0007669"/>
    <property type="project" value="UniProtKB-SubCell"/>
</dbReference>
<reference evidence="9 10" key="1">
    <citation type="submission" date="2019-07" db="EMBL/GenBank/DDBJ databases">
        <title>Draft genome assembly of a fouling barnacle, Amphibalanus amphitrite (Darwin, 1854): The first reference genome for Thecostraca.</title>
        <authorList>
            <person name="Kim W."/>
        </authorList>
    </citation>
    <scope>NUCLEOTIDE SEQUENCE [LARGE SCALE GENOMIC DNA]</scope>
    <source>
        <strain evidence="9">SNU_AA5</strain>
        <tissue evidence="9">Soma without cirri and trophi</tissue>
    </source>
</reference>
<keyword evidence="5" id="KW-0067">ATP-binding</keyword>
<evidence type="ECO:0000256" key="3">
    <source>
        <dbReference type="ARBA" id="ARBA00022741"/>
    </source>
</evidence>
<keyword evidence="4" id="KW-0227">DNA damage</keyword>
<feature type="compositionally biased region" description="Acidic residues" evidence="8">
    <location>
        <begin position="545"/>
        <end position="561"/>
    </location>
</feature>
<evidence type="ECO:0000256" key="2">
    <source>
        <dbReference type="ARBA" id="ARBA00006168"/>
    </source>
</evidence>
<keyword evidence="7" id="KW-0131">Cell cycle</keyword>
<evidence type="ECO:0000256" key="8">
    <source>
        <dbReference type="SAM" id="MobiDB-lite"/>
    </source>
</evidence>
<dbReference type="InterPro" id="IPR004582">
    <property type="entry name" value="Checkpoint_prot_Rad17_Rad24"/>
</dbReference>
<dbReference type="InterPro" id="IPR027417">
    <property type="entry name" value="P-loop_NTPase"/>
</dbReference>
<keyword evidence="6" id="KW-0539">Nucleus</keyword>
<evidence type="ECO:0000256" key="7">
    <source>
        <dbReference type="ARBA" id="ARBA00023306"/>
    </source>
</evidence>
<dbReference type="GO" id="GO:0006281">
    <property type="term" value="P:DNA repair"/>
    <property type="evidence" value="ECO:0007669"/>
    <property type="project" value="InterPro"/>
</dbReference>